<sequence>MNKMSTRVLVEAGVFIALAQILSFIKYEMPYGGSVTLGSMVPIIIFAIRWGTKRGILVGLVHGFLQFALGTHFSYHPLGIFLDYIFAFGCLGLAGIFKKNLFFILLSTSLAMLGRFVFHFLSGIILWYTYAPKGMNIYLYSLIYNGQYMVPELIITSVIISALYKPLRKYIARQGTLYKY</sequence>
<reference evidence="2" key="1">
    <citation type="submission" date="2009-07" db="EMBL/GenBank/DDBJ databases">
        <authorList>
            <consortium name="US DOE Joint Genome Institute (JGI-PGF)"/>
            <person name="Lucas S."/>
            <person name="Copeland A."/>
            <person name="Lapidus A."/>
            <person name="Glavina del Rio T."/>
            <person name="Tice H."/>
            <person name="Bruce D."/>
            <person name="Goodwin L."/>
            <person name="Pitluck S."/>
            <person name="Larimer F."/>
            <person name="Land M.L."/>
            <person name="Mouttaki H."/>
            <person name="He Z."/>
            <person name="Zhou J."/>
            <person name="Hemme C.L."/>
        </authorList>
    </citation>
    <scope>NUCLEOTIDE SEQUENCE [LARGE SCALE GENOMIC DNA]</scope>
    <source>
        <strain evidence="2">DSM 2782</strain>
    </source>
</reference>
<keyword evidence="1" id="KW-1133">Transmembrane helix</keyword>
<organism evidence="2 3">
    <name type="scientific">Ruminiclostridium papyrosolvens DSM 2782</name>
    <dbReference type="NCBI Taxonomy" id="588581"/>
    <lineage>
        <taxon>Bacteria</taxon>
        <taxon>Bacillati</taxon>
        <taxon>Bacillota</taxon>
        <taxon>Clostridia</taxon>
        <taxon>Eubacteriales</taxon>
        <taxon>Oscillospiraceae</taxon>
        <taxon>Ruminiclostridium</taxon>
    </lineage>
</organism>
<dbReference type="OrthoDB" id="9795813at2"/>
<feature type="transmembrane region" description="Helical" evidence="1">
    <location>
        <begin position="148"/>
        <end position="164"/>
    </location>
</feature>
<evidence type="ECO:0000313" key="2">
    <source>
        <dbReference type="EMBL" id="EGD46102.1"/>
    </source>
</evidence>
<dbReference type="EMBL" id="ACXX02000017">
    <property type="protein sequence ID" value="EGD46102.1"/>
    <property type="molecule type" value="Genomic_DNA"/>
</dbReference>
<evidence type="ECO:0000256" key="1">
    <source>
        <dbReference type="SAM" id="Phobius"/>
    </source>
</evidence>
<dbReference type="STRING" id="588581.Cpap_0709"/>
<accession>F1THX0</accession>
<dbReference type="GO" id="GO:0015234">
    <property type="term" value="F:thiamine transmembrane transporter activity"/>
    <property type="evidence" value="ECO:0007669"/>
    <property type="project" value="InterPro"/>
</dbReference>
<dbReference type="Proteomes" id="UP000003860">
    <property type="component" value="Unassembled WGS sequence"/>
</dbReference>
<comment type="caution">
    <text evidence="2">The sequence shown here is derived from an EMBL/GenBank/DDBJ whole genome shotgun (WGS) entry which is preliminary data.</text>
</comment>
<dbReference type="RefSeq" id="WP_004622119.1">
    <property type="nucleotide sequence ID" value="NZ_ACXX02000017.1"/>
</dbReference>
<dbReference type="Pfam" id="PF09515">
    <property type="entry name" value="Thia_YuaJ"/>
    <property type="match status" value="1"/>
</dbReference>
<feature type="transmembrane region" description="Helical" evidence="1">
    <location>
        <begin position="81"/>
        <end position="97"/>
    </location>
</feature>
<dbReference type="NCBIfam" id="TIGR02357">
    <property type="entry name" value="ECF_ThiT_YuaJ"/>
    <property type="match status" value="1"/>
</dbReference>
<feature type="transmembrane region" description="Helical" evidence="1">
    <location>
        <begin position="104"/>
        <end position="128"/>
    </location>
</feature>
<proteinExistence type="predicted"/>
<dbReference type="InterPro" id="IPR012651">
    <property type="entry name" value="Thia_Transptr_ThiT"/>
</dbReference>
<evidence type="ECO:0000313" key="3">
    <source>
        <dbReference type="Proteomes" id="UP000003860"/>
    </source>
</evidence>
<feature type="transmembrane region" description="Helical" evidence="1">
    <location>
        <begin position="7"/>
        <end position="25"/>
    </location>
</feature>
<dbReference type="AlphaFoldDB" id="F1THX0"/>
<feature type="transmembrane region" description="Helical" evidence="1">
    <location>
        <begin position="31"/>
        <end position="48"/>
    </location>
</feature>
<keyword evidence="1" id="KW-0472">Membrane</keyword>
<dbReference type="Gene3D" id="1.10.1760.20">
    <property type="match status" value="1"/>
</dbReference>
<feature type="transmembrane region" description="Helical" evidence="1">
    <location>
        <begin position="55"/>
        <end position="75"/>
    </location>
</feature>
<dbReference type="GO" id="GO:0005886">
    <property type="term" value="C:plasma membrane"/>
    <property type="evidence" value="ECO:0007669"/>
    <property type="project" value="InterPro"/>
</dbReference>
<keyword evidence="1" id="KW-0812">Transmembrane</keyword>
<gene>
    <name evidence="2" type="ORF">Cpap_0709</name>
</gene>
<dbReference type="eggNOG" id="COG3859">
    <property type="taxonomic scope" value="Bacteria"/>
</dbReference>
<reference evidence="2" key="2">
    <citation type="submission" date="2011-01" db="EMBL/GenBank/DDBJ databases">
        <title>The Non-contiguous Finished genome of Clostridium papyrosolvens.</title>
        <authorList>
            <person name="Lucas S."/>
            <person name="Copeland A."/>
            <person name="Lapidus A."/>
            <person name="Cheng J.-F."/>
            <person name="Goodwin L."/>
            <person name="Pitluck S."/>
            <person name="Misra M."/>
            <person name="Chertkov O."/>
            <person name="Detter J.C."/>
            <person name="Han C."/>
            <person name="Tapia R."/>
            <person name="Land M."/>
            <person name="Hauser L."/>
            <person name="Kyrpides N."/>
            <person name="Ivanova N."/>
            <person name="Pagani I."/>
            <person name="Mouttaki H."/>
            <person name="He Z."/>
            <person name="Zhou J."/>
            <person name="Hemme C.L."/>
            <person name="Woyke T."/>
        </authorList>
    </citation>
    <scope>NUCLEOTIDE SEQUENCE [LARGE SCALE GENOMIC DNA]</scope>
    <source>
        <strain evidence="2">DSM 2782</strain>
    </source>
</reference>
<name>F1THX0_9FIRM</name>
<protein>
    <submittedName>
        <fullName evidence="2">Proton-coupled thiamine transporter YuaJ</fullName>
    </submittedName>
</protein>
<keyword evidence="3" id="KW-1185">Reference proteome</keyword>